<name>A0A3R7FRY1_CLOSI</name>
<gene>
    <name evidence="1" type="ORF">CSKR_108405</name>
</gene>
<accession>A0A3R7FRY1</accession>
<comment type="caution">
    <text evidence="1">The sequence shown here is derived from an EMBL/GenBank/DDBJ whole genome shotgun (WGS) entry which is preliminary data.</text>
</comment>
<reference evidence="1 2" key="2">
    <citation type="journal article" date="2021" name="Genomics">
        <title>High-quality reference genome for Clonorchis sinensis.</title>
        <authorList>
            <person name="Young N.D."/>
            <person name="Stroehlein A.J."/>
            <person name="Kinkar L."/>
            <person name="Wang T."/>
            <person name="Sohn W.M."/>
            <person name="Chang B.C.H."/>
            <person name="Kaur P."/>
            <person name="Weisz D."/>
            <person name="Dudchenko O."/>
            <person name="Aiden E.L."/>
            <person name="Korhonen P.K."/>
            <person name="Gasser R.B."/>
        </authorList>
    </citation>
    <scope>NUCLEOTIDE SEQUENCE [LARGE SCALE GENOMIC DNA]</scope>
    <source>
        <strain evidence="1">Cs-k2</strain>
    </source>
</reference>
<dbReference type="Proteomes" id="UP000286415">
    <property type="component" value="Unassembled WGS sequence"/>
</dbReference>
<dbReference type="OrthoDB" id="10529664at2759"/>
<reference evidence="1 2" key="1">
    <citation type="journal article" date="2018" name="Biotechnol. Adv.">
        <title>Improved genomic resources and new bioinformatic workflow for the carcinogenic parasite Clonorchis sinensis: Biotechnological implications.</title>
        <authorList>
            <person name="Wang D."/>
            <person name="Korhonen P.K."/>
            <person name="Gasser R.B."/>
            <person name="Young N.D."/>
        </authorList>
    </citation>
    <scope>NUCLEOTIDE SEQUENCE [LARGE SCALE GENOMIC DNA]</scope>
    <source>
        <strain evidence="1">Cs-k2</strain>
    </source>
</reference>
<sequence length="104" mass="11099">MHLKSLSTFRQPQARAAAVDAHTYVISGKPNSGYFCSVTSPPPNPCAAVLRDELGMHLKSLNTFRQPQARAAAVDAHTYVISGKPNSGYFCSVTSPPPNPVTSI</sequence>
<organism evidence="1 2">
    <name type="scientific">Clonorchis sinensis</name>
    <name type="common">Chinese liver fluke</name>
    <dbReference type="NCBI Taxonomy" id="79923"/>
    <lineage>
        <taxon>Eukaryota</taxon>
        <taxon>Metazoa</taxon>
        <taxon>Spiralia</taxon>
        <taxon>Lophotrochozoa</taxon>
        <taxon>Platyhelminthes</taxon>
        <taxon>Trematoda</taxon>
        <taxon>Digenea</taxon>
        <taxon>Opisthorchiida</taxon>
        <taxon>Opisthorchiata</taxon>
        <taxon>Opisthorchiidae</taxon>
        <taxon>Clonorchis</taxon>
    </lineage>
</organism>
<keyword evidence="2" id="KW-1185">Reference proteome</keyword>
<dbReference type="InParanoid" id="A0A3R7FRY1"/>
<evidence type="ECO:0000313" key="1">
    <source>
        <dbReference type="EMBL" id="KAG5449354.1"/>
    </source>
</evidence>
<proteinExistence type="predicted"/>
<dbReference type="AlphaFoldDB" id="A0A3R7FRY1"/>
<dbReference type="EMBL" id="NIRI02000042">
    <property type="protein sequence ID" value="KAG5449354.1"/>
    <property type="molecule type" value="Genomic_DNA"/>
</dbReference>
<protein>
    <submittedName>
        <fullName evidence="1">Uncharacterized protein</fullName>
    </submittedName>
</protein>
<evidence type="ECO:0000313" key="2">
    <source>
        <dbReference type="Proteomes" id="UP000286415"/>
    </source>
</evidence>